<dbReference type="Proteomes" id="UP001209540">
    <property type="component" value="Unassembled WGS sequence"/>
</dbReference>
<accession>A0AAD5JU45</accession>
<keyword evidence="5" id="KW-1185">Reference proteome</keyword>
<reference evidence="4" key="2">
    <citation type="submission" date="2023-02" db="EMBL/GenBank/DDBJ databases">
        <authorList>
            <consortium name="DOE Joint Genome Institute"/>
            <person name="Mondo S.J."/>
            <person name="Chang Y."/>
            <person name="Wang Y."/>
            <person name="Ahrendt S."/>
            <person name="Andreopoulos W."/>
            <person name="Barry K."/>
            <person name="Beard J."/>
            <person name="Benny G.L."/>
            <person name="Blankenship S."/>
            <person name="Bonito G."/>
            <person name="Cuomo C."/>
            <person name="Desiro A."/>
            <person name="Gervers K.A."/>
            <person name="Hundley H."/>
            <person name="Kuo A."/>
            <person name="LaButti K."/>
            <person name="Lang B.F."/>
            <person name="Lipzen A."/>
            <person name="O'Donnell K."/>
            <person name="Pangilinan J."/>
            <person name="Reynolds N."/>
            <person name="Sandor L."/>
            <person name="Smith M.W."/>
            <person name="Tsang A."/>
            <person name="Grigoriev I.V."/>
            <person name="Stajich J.E."/>
            <person name="Spatafora J.W."/>
        </authorList>
    </citation>
    <scope>NUCLEOTIDE SEQUENCE</scope>
    <source>
        <strain evidence="4">RSA 2281</strain>
    </source>
</reference>
<dbReference type="InterPro" id="IPR036875">
    <property type="entry name" value="Znf_CCHC_sf"/>
</dbReference>
<evidence type="ECO:0000256" key="1">
    <source>
        <dbReference type="PROSITE-ProRule" id="PRU00047"/>
    </source>
</evidence>
<reference evidence="4" key="1">
    <citation type="journal article" date="2022" name="IScience">
        <title>Evolution of zygomycete secretomes and the origins of terrestrial fungal ecologies.</title>
        <authorList>
            <person name="Chang Y."/>
            <person name="Wang Y."/>
            <person name="Mondo S."/>
            <person name="Ahrendt S."/>
            <person name="Andreopoulos W."/>
            <person name="Barry K."/>
            <person name="Beard J."/>
            <person name="Benny G.L."/>
            <person name="Blankenship S."/>
            <person name="Bonito G."/>
            <person name="Cuomo C."/>
            <person name="Desiro A."/>
            <person name="Gervers K.A."/>
            <person name="Hundley H."/>
            <person name="Kuo A."/>
            <person name="LaButti K."/>
            <person name="Lang B.F."/>
            <person name="Lipzen A."/>
            <person name="O'Donnell K."/>
            <person name="Pangilinan J."/>
            <person name="Reynolds N."/>
            <person name="Sandor L."/>
            <person name="Smith M.E."/>
            <person name="Tsang A."/>
            <person name="Grigoriev I.V."/>
            <person name="Stajich J.E."/>
            <person name="Spatafora J.W."/>
        </authorList>
    </citation>
    <scope>NUCLEOTIDE SEQUENCE</scope>
    <source>
        <strain evidence="4">RSA 2281</strain>
    </source>
</reference>
<keyword evidence="2" id="KW-0472">Membrane</keyword>
<protein>
    <recommendedName>
        <fullName evidence="3">CCHC-type domain-containing protein</fullName>
    </recommendedName>
</protein>
<evidence type="ECO:0000313" key="4">
    <source>
        <dbReference type="EMBL" id="KAI9254521.1"/>
    </source>
</evidence>
<dbReference type="Pfam" id="PF00098">
    <property type="entry name" value="zf-CCHC"/>
    <property type="match status" value="2"/>
</dbReference>
<keyword evidence="1" id="KW-0479">Metal-binding</keyword>
<dbReference type="InterPro" id="IPR001878">
    <property type="entry name" value="Znf_CCHC"/>
</dbReference>
<dbReference type="EMBL" id="JAIXMP010000024">
    <property type="protein sequence ID" value="KAI9254521.1"/>
    <property type="molecule type" value="Genomic_DNA"/>
</dbReference>
<feature type="domain" description="CCHC-type" evidence="3">
    <location>
        <begin position="28"/>
        <end position="43"/>
    </location>
</feature>
<dbReference type="GO" id="GO:0003676">
    <property type="term" value="F:nucleic acid binding"/>
    <property type="evidence" value="ECO:0007669"/>
    <property type="project" value="InterPro"/>
</dbReference>
<evidence type="ECO:0000313" key="5">
    <source>
        <dbReference type="Proteomes" id="UP001209540"/>
    </source>
</evidence>
<dbReference type="PROSITE" id="PS50158">
    <property type="entry name" value="ZF_CCHC"/>
    <property type="match status" value="2"/>
</dbReference>
<dbReference type="GO" id="GO:0008270">
    <property type="term" value="F:zinc ion binding"/>
    <property type="evidence" value="ECO:0007669"/>
    <property type="project" value="UniProtKB-KW"/>
</dbReference>
<proteinExistence type="predicted"/>
<gene>
    <name evidence="4" type="ORF">BDA99DRAFT_518638</name>
</gene>
<keyword evidence="2" id="KW-1133">Transmembrane helix</keyword>
<feature type="transmembrane region" description="Helical" evidence="2">
    <location>
        <begin position="66"/>
        <end position="84"/>
    </location>
</feature>
<feature type="domain" description="CCHC-type" evidence="3">
    <location>
        <begin position="8"/>
        <end position="23"/>
    </location>
</feature>
<keyword evidence="1" id="KW-0862">Zinc</keyword>
<name>A0AAD5JU45_9FUNG</name>
<dbReference type="SMART" id="SM00343">
    <property type="entry name" value="ZnF_C2HC"/>
    <property type="match status" value="2"/>
</dbReference>
<feature type="non-terminal residue" evidence="4">
    <location>
        <position position="1"/>
    </location>
</feature>
<keyword evidence="1" id="KW-0863">Zinc-finger</keyword>
<sequence>MVFSRKGCFKCGNVGHFADVCPEPERLCYNCKQPGHESSQCPRPRTTDAKQCYTCGGGKYYSYSNIFFFFLLFFCCYCSLLAVYENIRIKH</sequence>
<keyword evidence="2" id="KW-0812">Transmembrane</keyword>
<dbReference type="SUPFAM" id="SSF57756">
    <property type="entry name" value="Retrovirus zinc finger-like domains"/>
    <property type="match status" value="1"/>
</dbReference>
<dbReference type="Gene3D" id="4.10.60.10">
    <property type="entry name" value="Zinc finger, CCHC-type"/>
    <property type="match status" value="2"/>
</dbReference>
<evidence type="ECO:0000259" key="3">
    <source>
        <dbReference type="PROSITE" id="PS50158"/>
    </source>
</evidence>
<evidence type="ECO:0000256" key="2">
    <source>
        <dbReference type="SAM" id="Phobius"/>
    </source>
</evidence>
<comment type="caution">
    <text evidence="4">The sequence shown here is derived from an EMBL/GenBank/DDBJ whole genome shotgun (WGS) entry which is preliminary data.</text>
</comment>
<organism evidence="4 5">
    <name type="scientific">Phascolomyces articulosus</name>
    <dbReference type="NCBI Taxonomy" id="60185"/>
    <lineage>
        <taxon>Eukaryota</taxon>
        <taxon>Fungi</taxon>
        <taxon>Fungi incertae sedis</taxon>
        <taxon>Mucoromycota</taxon>
        <taxon>Mucoromycotina</taxon>
        <taxon>Mucoromycetes</taxon>
        <taxon>Mucorales</taxon>
        <taxon>Lichtheimiaceae</taxon>
        <taxon>Phascolomyces</taxon>
    </lineage>
</organism>
<dbReference type="AlphaFoldDB" id="A0AAD5JU45"/>